<keyword evidence="2" id="KW-0234">DNA repair</keyword>
<name>A0ABV9U2E0_9ACTN</name>
<dbReference type="InterPro" id="IPR051912">
    <property type="entry name" value="Alkylbase_DNA_Glycosylase/TA"/>
</dbReference>
<proteinExistence type="predicted"/>
<dbReference type="InterPro" id="IPR011257">
    <property type="entry name" value="DNA_glycosylase"/>
</dbReference>
<evidence type="ECO:0000313" key="3">
    <source>
        <dbReference type="EMBL" id="MFC4910482.1"/>
    </source>
</evidence>
<organism evidence="3 4">
    <name type="scientific">Actinomadura gamaensis</name>
    <dbReference type="NCBI Taxonomy" id="1763541"/>
    <lineage>
        <taxon>Bacteria</taxon>
        <taxon>Bacillati</taxon>
        <taxon>Actinomycetota</taxon>
        <taxon>Actinomycetes</taxon>
        <taxon>Streptosporangiales</taxon>
        <taxon>Thermomonosporaceae</taxon>
        <taxon>Actinomadura</taxon>
    </lineage>
</organism>
<accession>A0ABV9U2E0</accession>
<sequence length="311" mass="34625">MCGAAEGGVIREREWRPPWEVDLGLVLRPHRRGTGDPAFAVDAGGGYWRAVRTPDGPGTLRLRRCFDVVEAAAWGPGAEWLLDAVPEMLGAADDPSGFEPRHDVLRETLRRRPGLRIGRTGRVFEALVPAVLEQKVLSTEAWRGWRYLLRRFGEPAPGPAGVMTDRGRPLSLRVPPSPEEWVRVPSWEWHRSGIEAVRARTIIGAGRVASRLERDAAEPRLRSLPGIGVWTAAETRQRAVGDPDAVSVGDYHLPGLVGWALTGSRTDDAGMLELLEPYRGHRHRVTRLLELSGERPPRRGPRLPVRDYRSF</sequence>
<dbReference type="Gene3D" id="1.10.340.30">
    <property type="entry name" value="Hypothetical protein, domain 2"/>
    <property type="match status" value="1"/>
</dbReference>
<evidence type="ECO:0000313" key="4">
    <source>
        <dbReference type="Proteomes" id="UP001595872"/>
    </source>
</evidence>
<keyword evidence="1" id="KW-0227">DNA damage</keyword>
<dbReference type="PANTHER" id="PTHR43003:SF6">
    <property type="entry name" value="DNA GLYCOSYLASE"/>
    <property type="match status" value="1"/>
</dbReference>
<dbReference type="SUPFAM" id="SSF48150">
    <property type="entry name" value="DNA-glycosylase"/>
    <property type="match status" value="1"/>
</dbReference>
<dbReference type="Proteomes" id="UP001595872">
    <property type="component" value="Unassembled WGS sequence"/>
</dbReference>
<protein>
    <submittedName>
        <fullName evidence="3">DNA-3-methyladenine glycosylase family protein</fullName>
    </submittedName>
</protein>
<dbReference type="PANTHER" id="PTHR43003">
    <property type="entry name" value="DNA-3-METHYLADENINE GLYCOSYLASE"/>
    <property type="match status" value="1"/>
</dbReference>
<keyword evidence="4" id="KW-1185">Reference proteome</keyword>
<dbReference type="RefSeq" id="WP_378258871.1">
    <property type="nucleotide sequence ID" value="NZ_JBHSIT010000007.1"/>
</dbReference>
<reference evidence="4" key="1">
    <citation type="journal article" date="2019" name="Int. J. Syst. Evol. Microbiol.">
        <title>The Global Catalogue of Microorganisms (GCM) 10K type strain sequencing project: providing services to taxonomists for standard genome sequencing and annotation.</title>
        <authorList>
            <consortium name="The Broad Institute Genomics Platform"/>
            <consortium name="The Broad Institute Genome Sequencing Center for Infectious Disease"/>
            <person name="Wu L."/>
            <person name="Ma J."/>
        </authorList>
    </citation>
    <scope>NUCLEOTIDE SEQUENCE [LARGE SCALE GENOMIC DNA]</scope>
    <source>
        <strain evidence="4">KLKA75</strain>
    </source>
</reference>
<gene>
    <name evidence="3" type="ORF">ACFPCY_24425</name>
</gene>
<comment type="caution">
    <text evidence="3">The sequence shown here is derived from an EMBL/GenBank/DDBJ whole genome shotgun (WGS) entry which is preliminary data.</text>
</comment>
<dbReference type="EMBL" id="JBHSIT010000007">
    <property type="protein sequence ID" value="MFC4910482.1"/>
    <property type="molecule type" value="Genomic_DNA"/>
</dbReference>
<evidence type="ECO:0000256" key="2">
    <source>
        <dbReference type="ARBA" id="ARBA00023204"/>
    </source>
</evidence>
<evidence type="ECO:0000256" key="1">
    <source>
        <dbReference type="ARBA" id="ARBA00022763"/>
    </source>
</evidence>